<protein>
    <submittedName>
        <fullName evidence="1">Uncharacterized protein</fullName>
    </submittedName>
</protein>
<evidence type="ECO:0000313" key="2">
    <source>
        <dbReference type="Proteomes" id="UP000549394"/>
    </source>
</evidence>
<sequence>MDEFEEDSFYGSFNQSIDQISDSEPDMFSNRYTQEWMEREAEHLLAKSEIPRFRTHVFISWLTTRPNILEYFVPLRSQNFFILLENPNYCGCFQHCCMVEINIRDRSWSYIDSMHNHEKLERIRKAFWPIIDMFSLEYQPTRCHQQNNLSSKCSIMLLKTLERKLVEIKSVLEEFYDELPANEISIEFQ</sequence>
<organism evidence="1 2">
    <name type="scientific">Dimorphilus gyrociliatus</name>
    <dbReference type="NCBI Taxonomy" id="2664684"/>
    <lineage>
        <taxon>Eukaryota</taxon>
        <taxon>Metazoa</taxon>
        <taxon>Spiralia</taxon>
        <taxon>Lophotrochozoa</taxon>
        <taxon>Annelida</taxon>
        <taxon>Polychaeta</taxon>
        <taxon>Polychaeta incertae sedis</taxon>
        <taxon>Dinophilidae</taxon>
        <taxon>Dimorphilus</taxon>
    </lineage>
</organism>
<evidence type="ECO:0000313" key="1">
    <source>
        <dbReference type="EMBL" id="CAD5112366.1"/>
    </source>
</evidence>
<comment type="caution">
    <text evidence="1">The sequence shown here is derived from an EMBL/GenBank/DDBJ whole genome shotgun (WGS) entry which is preliminary data.</text>
</comment>
<accession>A0A7I8V9N1</accession>
<reference evidence="1 2" key="1">
    <citation type="submission" date="2020-08" db="EMBL/GenBank/DDBJ databases">
        <authorList>
            <person name="Hejnol A."/>
        </authorList>
    </citation>
    <scope>NUCLEOTIDE SEQUENCE [LARGE SCALE GENOMIC DNA]</scope>
</reference>
<name>A0A7I8V9N1_9ANNE</name>
<dbReference type="EMBL" id="CAJFCJ010000002">
    <property type="protein sequence ID" value="CAD5112366.1"/>
    <property type="molecule type" value="Genomic_DNA"/>
</dbReference>
<gene>
    <name evidence="1" type="ORF">DGYR_LOCUS1521</name>
</gene>
<keyword evidence="2" id="KW-1185">Reference proteome</keyword>
<proteinExistence type="predicted"/>
<dbReference type="Proteomes" id="UP000549394">
    <property type="component" value="Unassembled WGS sequence"/>
</dbReference>
<dbReference type="AlphaFoldDB" id="A0A7I8V9N1"/>